<dbReference type="OMA" id="MFKKKCT"/>
<dbReference type="InterPro" id="IPR039757">
    <property type="entry name" value="EIF2D"/>
</dbReference>
<dbReference type="EMBL" id="LGTL01000001">
    <property type="protein sequence ID" value="KPA85697.1"/>
    <property type="molecule type" value="Genomic_DNA"/>
</dbReference>
<dbReference type="Pfam" id="PF26292">
    <property type="entry name" value="PUA_elF2D"/>
    <property type="match status" value="1"/>
</dbReference>
<sequence>MFGRQCFAKETHSVGKNKVKSLRADVLEVIGKENHDLFDLIVGKKDAVTESKYQCGLGASAFVYSVNEAPCFISVDRFSKDEQGCIAQDRCPGYSVIPTVFFFLRLRQLLAEKKERWSHLVGEVGVAVTCFGPTSRFLLSGAHLMMPGIVKVHAKLPLAAGQVALVFTDGVDAPYAVGFVTSNLVSQNVSGVGVYIIQCLRDKLWAEYESRPLSKHSLSSNALLVPVEFGEKEVVGESTDAPQAEATVEVRGDNDTAADSSTNPTNVKGVFGEPALFEEEDSVLTFCLCEAVKQLSPSMLPLPLQQFTNFVVQSFPRDGVHAAHIQFKDTKYKHALPFFQKFPELLTIAEVTPGVHSVLSVNKSAPVMREHVAKYKTFLETDHREAREKEEHDLLAKQLESGTAVLRQSVVSAGVFYTASRDLDEDLIRVLLLGDELNIPEDVRFQTLEQVMADRVPKYEPTPIDASVFDELYTRKVLVDNLKKYIRAHALLVVNAAQKNSLPKVKIDGVLSKMFSSHAYAPELSLNRVENEMLNLFRIKHEIIVRTAVEGSSPASDCSISKRVLRPGSLPTIHLWSQKVKGNFFVTIVRNLESFGFDLNFLSQRWKKQFASSCSVVDPATRMEKLKSGTKIALEIHLQGELTKKVKDALLSEANLPPSVLVERKI</sequence>
<organism evidence="2 3">
    <name type="scientific">Leptomonas pyrrhocoris</name>
    <name type="common">Firebug parasite</name>
    <dbReference type="NCBI Taxonomy" id="157538"/>
    <lineage>
        <taxon>Eukaryota</taxon>
        <taxon>Discoba</taxon>
        <taxon>Euglenozoa</taxon>
        <taxon>Kinetoplastea</taxon>
        <taxon>Metakinetoplastina</taxon>
        <taxon>Trypanosomatida</taxon>
        <taxon>Trypanosomatidae</taxon>
        <taxon>Leishmaniinae</taxon>
        <taxon>Leptomonas</taxon>
    </lineage>
</organism>
<dbReference type="Pfam" id="PF25304">
    <property type="entry name" value="WHD_eIF2D"/>
    <property type="match status" value="1"/>
</dbReference>
<dbReference type="SUPFAM" id="SSF88697">
    <property type="entry name" value="PUA domain-like"/>
    <property type="match status" value="1"/>
</dbReference>
<dbReference type="OrthoDB" id="199771at2759"/>
<dbReference type="Gene3D" id="3.10.400.20">
    <property type="match status" value="1"/>
</dbReference>
<dbReference type="PROSITE" id="PS50296">
    <property type="entry name" value="SUI1"/>
    <property type="match status" value="1"/>
</dbReference>
<keyword evidence="3" id="KW-1185">Reference proteome</keyword>
<feature type="domain" description="SUI1" evidence="1">
    <location>
        <begin position="573"/>
        <end position="654"/>
    </location>
</feature>
<evidence type="ECO:0000313" key="3">
    <source>
        <dbReference type="Proteomes" id="UP000037923"/>
    </source>
</evidence>
<dbReference type="InterPro" id="IPR057429">
    <property type="entry name" value="WH_eIF2D"/>
</dbReference>
<gene>
    <name evidence="2" type="ORF">ABB37_00075</name>
</gene>
<comment type="caution">
    <text evidence="2">The sequence shown here is derived from an EMBL/GenBank/DDBJ whole genome shotgun (WGS) entry which is preliminary data.</text>
</comment>
<reference evidence="2 3" key="1">
    <citation type="submission" date="2015-07" db="EMBL/GenBank/DDBJ databases">
        <title>High-quality genome of monoxenous trypanosomatid Leptomonas pyrrhocoris.</title>
        <authorList>
            <person name="Flegontov P."/>
            <person name="Butenko A."/>
            <person name="Firsov S."/>
            <person name="Vlcek C."/>
            <person name="Logacheva M.D."/>
            <person name="Field M."/>
            <person name="Filatov D."/>
            <person name="Flegontova O."/>
            <person name="Gerasimov E."/>
            <person name="Jackson A.P."/>
            <person name="Kelly S."/>
            <person name="Opperdoes F."/>
            <person name="O'Reilly A."/>
            <person name="Votypka J."/>
            <person name="Yurchenko V."/>
            <person name="Lukes J."/>
        </authorList>
    </citation>
    <scope>NUCLEOTIDE SEQUENCE [LARGE SCALE GENOMIC DNA]</scope>
    <source>
        <strain evidence="2">H10</strain>
    </source>
</reference>
<accession>A0A0N0DZV1</accession>
<proteinExistence type="predicted"/>
<dbReference type="InterPro" id="IPR001950">
    <property type="entry name" value="SUI1"/>
</dbReference>
<protein>
    <recommendedName>
        <fullName evidence="1">SUI1 domain-containing protein</fullName>
    </recommendedName>
</protein>
<dbReference type="RefSeq" id="XP_015664136.1">
    <property type="nucleotide sequence ID" value="XM_015796128.1"/>
</dbReference>
<dbReference type="Gene3D" id="3.30.780.10">
    <property type="entry name" value="SUI1-like domain"/>
    <property type="match status" value="1"/>
</dbReference>
<dbReference type="InterPro" id="IPR015947">
    <property type="entry name" value="PUA-like_sf"/>
</dbReference>
<name>A0A0N0DZV1_LEPPY</name>
<dbReference type="InterPro" id="IPR048248">
    <property type="entry name" value="PUA_eIF2d-like"/>
</dbReference>
<dbReference type="GeneID" id="26900373"/>
<evidence type="ECO:0000259" key="1">
    <source>
        <dbReference type="PROSITE" id="PS50296"/>
    </source>
</evidence>
<dbReference type="InterPro" id="IPR036877">
    <property type="entry name" value="SUI1_dom_sf"/>
</dbReference>
<dbReference type="EMBL" id="LGTL01000001">
    <property type="protein sequence ID" value="KPA85696.1"/>
    <property type="molecule type" value="Genomic_DNA"/>
</dbReference>
<dbReference type="AlphaFoldDB" id="A0A0N0DZV1"/>
<dbReference type="Pfam" id="PF01253">
    <property type="entry name" value="SUI1"/>
    <property type="match status" value="1"/>
</dbReference>
<dbReference type="SUPFAM" id="SSF55159">
    <property type="entry name" value="eIF1-like"/>
    <property type="match status" value="1"/>
</dbReference>
<dbReference type="PANTHER" id="PTHR12217">
    <property type="entry name" value="EUKARYOTIC TRANSLATION INITIATION FACTOR 2D"/>
    <property type="match status" value="1"/>
</dbReference>
<dbReference type="PANTHER" id="PTHR12217:SF4">
    <property type="entry name" value="EUKARYOTIC TRANSLATION INITIATION FACTOR 2D"/>
    <property type="match status" value="1"/>
</dbReference>
<dbReference type="RefSeq" id="XP_015664135.1">
    <property type="nucleotide sequence ID" value="XM_015796127.1"/>
</dbReference>
<dbReference type="GO" id="GO:0003743">
    <property type="term" value="F:translation initiation factor activity"/>
    <property type="evidence" value="ECO:0007669"/>
    <property type="project" value="InterPro"/>
</dbReference>
<dbReference type="EMBL" id="LGTL01000001">
    <property type="protein sequence ID" value="KPA85695.1"/>
    <property type="molecule type" value="Genomic_DNA"/>
</dbReference>
<dbReference type="VEuPathDB" id="TriTrypDB:LpyrH10_01_0750"/>
<dbReference type="GO" id="GO:0001731">
    <property type="term" value="P:formation of translation preinitiation complex"/>
    <property type="evidence" value="ECO:0007669"/>
    <property type="project" value="InterPro"/>
</dbReference>
<dbReference type="Proteomes" id="UP000037923">
    <property type="component" value="Unassembled WGS sequence"/>
</dbReference>
<dbReference type="PROSITE" id="PS50890">
    <property type="entry name" value="PUA"/>
    <property type="match status" value="1"/>
</dbReference>
<dbReference type="RefSeq" id="XP_015664134.1">
    <property type="nucleotide sequence ID" value="XM_015796126.1"/>
</dbReference>
<evidence type="ECO:0000313" key="2">
    <source>
        <dbReference type="EMBL" id="KPA85695.1"/>
    </source>
</evidence>